<name>A0AAD7A1W3_9AGAR</name>
<dbReference type="EMBL" id="JARIHO010000019">
    <property type="protein sequence ID" value="KAJ7347284.1"/>
    <property type="molecule type" value="Genomic_DNA"/>
</dbReference>
<keyword evidence="2" id="KW-1185">Reference proteome</keyword>
<evidence type="ECO:0000313" key="2">
    <source>
        <dbReference type="Proteomes" id="UP001218218"/>
    </source>
</evidence>
<sequence length="144" mass="15987">PPAPASRGLRHSILTDMCADFEPTAFEEAGCAVCGRLCNLQNLTPMEKVDIEWNLLTAKGVTRKERFASDEPVFKLDGPILADGCDQICIDCEAKLIAGGTPTHSLANLLWELPWQLKDLTWAEKMMIATKETNRLHFVKSDDD</sequence>
<proteinExistence type="predicted"/>
<organism evidence="1 2">
    <name type="scientific">Mycena albidolilacea</name>
    <dbReference type="NCBI Taxonomy" id="1033008"/>
    <lineage>
        <taxon>Eukaryota</taxon>
        <taxon>Fungi</taxon>
        <taxon>Dikarya</taxon>
        <taxon>Basidiomycota</taxon>
        <taxon>Agaricomycotina</taxon>
        <taxon>Agaricomycetes</taxon>
        <taxon>Agaricomycetidae</taxon>
        <taxon>Agaricales</taxon>
        <taxon>Marasmiineae</taxon>
        <taxon>Mycenaceae</taxon>
        <taxon>Mycena</taxon>
    </lineage>
</organism>
<evidence type="ECO:0000313" key="1">
    <source>
        <dbReference type="EMBL" id="KAJ7347284.1"/>
    </source>
</evidence>
<protein>
    <submittedName>
        <fullName evidence="1">Uncharacterized protein</fullName>
    </submittedName>
</protein>
<feature type="non-terminal residue" evidence="1">
    <location>
        <position position="1"/>
    </location>
</feature>
<gene>
    <name evidence="1" type="ORF">DFH08DRAFT_699316</name>
</gene>
<accession>A0AAD7A1W3</accession>
<reference evidence="1" key="1">
    <citation type="submission" date="2023-03" db="EMBL/GenBank/DDBJ databases">
        <title>Massive genome expansion in bonnet fungi (Mycena s.s.) driven by repeated elements and novel gene families across ecological guilds.</title>
        <authorList>
            <consortium name="Lawrence Berkeley National Laboratory"/>
            <person name="Harder C.B."/>
            <person name="Miyauchi S."/>
            <person name="Viragh M."/>
            <person name="Kuo A."/>
            <person name="Thoen E."/>
            <person name="Andreopoulos B."/>
            <person name="Lu D."/>
            <person name="Skrede I."/>
            <person name="Drula E."/>
            <person name="Henrissat B."/>
            <person name="Morin E."/>
            <person name="Kohler A."/>
            <person name="Barry K."/>
            <person name="LaButti K."/>
            <person name="Morin E."/>
            <person name="Salamov A."/>
            <person name="Lipzen A."/>
            <person name="Mereny Z."/>
            <person name="Hegedus B."/>
            <person name="Baldrian P."/>
            <person name="Stursova M."/>
            <person name="Weitz H."/>
            <person name="Taylor A."/>
            <person name="Grigoriev I.V."/>
            <person name="Nagy L.G."/>
            <person name="Martin F."/>
            <person name="Kauserud H."/>
        </authorList>
    </citation>
    <scope>NUCLEOTIDE SEQUENCE</scope>
    <source>
        <strain evidence="1">CBHHK002</strain>
    </source>
</reference>
<comment type="caution">
    <text evidence="1">The sequence shown here is derived from an EMBL/GenBank/DDBJ whole genome shotgun (WGS) entry which is preliminary data.</text>
</comment>
<dbReference type="AlphaFoldDB" id="A0AAD7A1W3"/>
<dbReference type="Proteomes" id="UP001218218">
    <property type="component" value="Unassembled WGS sequence"/>
</dbReference>